<evidence type="ECO:0000256" key="4">
    <source>
        <dbReference type="ARBA" id="ARBA00022840"/>
    </source>
</evidence>
<evidence type="ECO:0000256" key="3">
    <source>
        <dbReference type="ARBA" id="ARBA00022741"/>
    </source>
</evidence>
<dbReference type="PROSITE" id="PS50893">
    <property type="entry name" value="ABC_TRANSPORTER_2"/>
    <property type="match status" value="1"/>
</dbReference>
<reference evidence="6" key="2">
    <citation type="submission" date="2021-04" db="EMBL/GenBank/DDBJ databases">
        <authorList>
            <person name="Gilroy R."/>
        </authorList>
    </citation>
    <scope>NUCLEOTIDE SEQUENCE</scope>
    <source>
        <strain evidence="6">CHK192-9172</strain>
    </source>
</reference>
<dbReference type="SUPFAM" id="SSF52540">
    <property type="entry name" value="P-loop containing nucleoside triphosphate hydrolases"/>
    <property type="match status" value="1"/>
</dbReference>
<dbReference type="Pfam" id="PF00005">
    <property type="entry name" value="ABC_tran"/>
    <property type="match status" value="1"/>
</dbReference>
<organism evidence="6 7">
    <name type="scientific">Candidatus Eubacterium avistercoris</name>
    <dbReference type="NCBI Taxonomy" id="2838567"/>
    <lineage>
        <taxon>Bacteria</taxon>
        <taxon>Bacillati</taxon>
        <taxon>Bacillota</taxon>
        <taxon>Clostridia</taxon>
        <taxon>Eubacteriales</taxon>
        <taxon>Eubacteriaceae</taxon>
        <taxon>Eubacterium</taxon>
    </lineage>
</organism>
<protein>
    <submittedName>
        <fullName evidence="6">ABC transporter ATP-binding protein</fullName>
    </submittedName>
</protein>
<gene>
    <name evidence="6" type="ORF">IAA08_12835</name>
</gene>
<proteinExistence type="inferred from homology"/>
<dbReference type="SMART" id="SM00382">
    <property type="entry name" value="AAA"/>
    <property type="match status" value="1"/>
</dbReference>
<dbReference type="InterPro" id="IPR027417">
    <property type="entry name" value="P-loop_NTPase"/>
</dbReference>
<sequence length="213" mass="23729">MHTLEVRKLTKQIKHTTVLNDISFSLKGGTIYGFIGDNGSGKTMLFRAVSGLIRISGGSICYDGKTERSSDIGITIENNSLFPDLSGYDNLRMLAGIRKIIGREEIRDILLRVGLNPDDKKIVKKYSLGMKQRLVLAQAIMEKPAYLLLDEPTNGIDKDGVSLIKNIIAEEKKRGAVIMLASHIESDMKSLCDEKFYMDSGRIYRHETGVKTC</sequence>
<comment type="caution">
    <text evidence="6">The sequence shown here is derived from an EMBL/GenBank/DDBJ whole genome shotgun (WGS) entry which is preliminary data.</text>
</comment>
<dbReference type="PANTHER" id="PTHR43335">
    <property type="entry name" value="ABC TRANSPORTER, ATP-BINDING PROTEIN"/>
    <property type="match status" value="1"/>
</dbReference>
<dbReference type="EMBL" id="DXCH01000340">
    <property type="protein sequence ID" value="HIZ08809.1"/>
    <property type="molecule type" value="Genomic_DNA"/>
</dbReference>
<dbReference type="GO" id="GO:0016887">
    <property type="term" value="F:ATP hydrolysis activity"/>
    <property type="evidence" value="ECO:0007669"/>
    <property type="project" value="InterPro"/>
</dbReference>
<name>A0A9D2D5B7_9FIRM</name>
<reference evidence="6" key="1">
    <citation type="journal article" date="2021" name="PeerJ">
        <title>Extensive microbial diversity within the chicken gut microbiome revealed by metagenomics and culture.</title>
        <authorList>
            <person name="Gilroy R."/>
            <person name="Ravi A."/>
            <person name="Getino M."/>
            <person name="Pursley I."/>
            <person name="Horton D.L."/>
            <person name="Alikhan N.F."/>
            <person name="Baker D."/>
            <person name="Gharbi K."/>
            <person name="Hall N."/>
            <person name="Watson M."/>
            <person name="Adriaenssens E.M."/>
            <person name="Foster-Nyarko E."/>
            <person name="Jarju S."/>
            <person name="Secka A."/>
            <person name="Antonio M."/>
            <person name="Oren A."/>
            <person name="Chaudhuri R.R."/>
            <person name="La Ragione R."/>
            <person name="Hildebrand F."/>
            <person name="Pallen M.J."/>
        </authorList>
    </citation>
    <scope>NUCLEOTIDE SEQUENCE</scope>
    <source>
        <strain evidence="6">CHK192-9172</strain>
    </source>
</reference>
<evidence type="ECO:0000259" key="5">
    <source>
        <dbReference type="PROSITE" id="PS50893"/>
    </source>
</evidence>
<keyword evidence="2" id="KW-0813">Transport</keyword>
<keyword evidence="3" id="KW-0547">Nucleotide-binding</keyword>
<dbReference type="InterPro" id="IPR003593">
    <property type="entry name" value="AAA+_ATPase"/>
</dbReference>
<dbReference type="PROSITE" id="PS00211">
    <property type="entry name" value="ABC_TRANSPORTER_1"/>
    <property type="match status" value="1"/>
</dbReference>
<dbReference type="InterPro" id="IPR017871">
    <property type="entry name" value="ABC_transporter-like_CS"/>
</dbReference>
<feature type="domain" description="ABC transporter" evidence="5">
    <location>
        <begin position="4"/>
        <end position="212"/>
    </location>
</feature>
<dbReference type="PANTHER" id="PTHR43335:SF4">
    <property type="entry name" value="ABC TRANSPORTER, ATP-BINDING PROTEIN"/>
    <property type="match status" value="1"/>
</dbReference>
<dbReference type="Gene3D" id="3.40.50.300">
    <property type="entry name" value="P-loop containing nucleotide triphosphate hydrolases"/>
    <property type="match status" value="1"/>
</dbReference>
<dbReference type="InterPro" id="IPR003439">
    <property type="entry name" value="ABC_transporter-like_ATP-bd"/>
</dbReference>
<evidence type="ECO:0000313" key="7">
    <source>
        <dbReference type="Proteomes" id="UP000824024"/>
    </source>
</evidence>
<keyword evidence="4 6" id="KW-0067">ATP-binding</keyword>
<evidence type="ECO:0000313" key="6">
    <source>
        <dbReference type="EMBL" id="HIZ08809.1"/>
    </source>
</evidence>
<comment type="similarity">
    <text evidence="1">Belongs to the ABC transporter superfamily.</text>
</comment>
<dbReference type="GO" id="GO:0005524">
    <property type="term" value="F:ATP binding"/>
    <property type="evidence" value="ECO:0007669"/>
    <property type="project" value="UniProtKB-KW"/>
</dbReference>
<dbReference type="AlphaFoldDB" id="A0A9D2D5B7"/>
<accession>A0A9D2D5B7</accession>
<evidence type="ECO:0000256" key="1">
    <source>
        <dbReference type="ARBA" id="ARBA00005417"/>
    </source>
</evidence>
<dbReference type="Proteomes" id="UP000824024">
    <property type="component" value="Unassembled WGS sequence"/>
</dbReference>
<evidence type="ECO:0000256" key="2">
    <source>
        <dbReference type="ARBA" id="ARBA00022448"/>
    </source>
</evidence>